<keyword evidence="3" id="KW-1185">Reference proteome</keyword>
<dbReference type="Proteomes" id="UP000660729">
    <property type="component" value="Unassembled WGS sequence"/>
</dbReference>
<accession>A0A8H6RW55</accession>
<evidence type="ECO:0000313" key="3">
    <source>
        <dbReference type="Proteomes" id="UP000660729"/>
    </source>
</evidence>
<proteinExistence type="predicted"/>
<protein>
    <recommendedName>
        <fullName evidence="4">F-box domain-containing protein</fullName>
    </recommendedName>
</protein>
<evidence type="ECO:0000256" key="1">
    <source>
        <dbReference type="SAM" id="MobiDB-lite"/>
    </source>
</evidence>
<reference evidence="2" key="1">
    <citation type="submission" date="2020-04" db="EMBL/GenBank/DDBJ databases">
        <title>Draft genome resource of the tomato pathogen Pseudocercospora fuligena.</title>
        <authorList>
            <person name="Zaccaron A."/>
        </authorList>
    </citation>
    <scope>NUCLEOTIDE SEQUENCE</scope>
    <source>
        <strain evidence="2">PF001</strain>
    </source>
</reference>
<organism evidence="2 3">
    <name type="scientific">Pseudocercospora fuligena</name>
    <dbReference type="NCBI Taxonomy" id="685502"/>
    <lineage>
        <taxon>Eukaryota</taxon>
        <taxon>Fungi</taxon>
        <taxon>Dikarya</taxon>
        <taxon>Ascomycota</taxon>
        <taxon>Pezizomycotina</taxon>
        <taxon>Dothideomycetes</taxon>
        <taxon>Dothideomycetidae</taxon>
        <taxon>Mycosphaerellales</taxon>
        <taxon>Mycosphaerellaceae</taxon>
        <taxon>Pseudocercospora</taxon>
    </lineage>
</organism>
<dbReference type="OrthoDB" id="10369247at2759"/>
<evidence type="ECO:0008006" key="4">
    <source>
        <dbReference type="Google" id="ProtNLM"/>
    </source>
</evidence>
<evidence type="ECO:0000313" key="2">
    <source>
        <dbReference type="EMBL" id="KAF7198251.1"/>
    </source>
</evidence>
<dbReference type="EMBL" id="JABCIY010000003">
    <property type="protein sequence ID" value="KAF7198251.1"/>
    <property type="molecule type" value="Genomic_DNA"/>
</dbReference>
<sequence>MHPTEMFYLPSTGPQSRIQEQRRTRILQRTRTYQQTPTSNGSTNFLSLPQELRDMILSLVLLESPDKTQELCLTHRHKNRAACDINYVRFSPERLIFSALILVSRQVRADALKMWTDNMSLTCWMPVSAMDSKDVGMRGKIEPYCVCPLLLRYATKLQIRRGDRERPAMFNISLADSTESWEIEREPATWESEEMRKKADEWLEMFQKVLQDRKAKGRFSKKTLKKLWECLEPVSEYSTQAIRARKIRDHARMLRGKQT</sequence>
<gene>
    <name evidence="2" type="ORF">HII31_00607</name>
</gene>
<dbReference type="AlphaFoldDB" id="A0A8H6RW55"/>
<feature type="region of interest" description="Disordered" evidence="1">
    <location>
        <begin position="1"/>
        <end position="20"/>
    </location>
</feature>
<comment type="caution">
    <text evidence="2">The sequence shown here is derived from an EMBL/GenBank/DDBJ whole genome shotgun (WGS) entry which is preliminary data.</text>
</comment>
<name>A0A8H6RW55_9PEZI</name>